<gene>
    <name evidence="2" type="ORF">RCL2_001035900</name>
</gene>
<organism evidence="2 3">
    <name type="scientific">Rhizophagus clarus</name>
    <dbReference type="NCBI Taxonomy" id="94130"/>
    <lineage>
        <taxon>Eukaryota</taxon>
        <taxon>Fungi</taxon>
        <taxon>Fungi incertae sedis</taxon>
        <taxon>Mucoromycota</taxon>
        <taxon>Glomeromycotina</taxon>
        <taxon>Glomeromycetes</taxon>
        <taxon>Glomerales</taxon>
        <taxon>Glomeraceae</taxon>
        <taxon>Rhizophagus</taxon>
    </lineage>
</organism>
<dbReference type="PANTHER" id="PTHR23257:SF963">
    <property type="entry name" value="AT08303P"/>
    <property type="match status" value="1"/>
</dbReference>
<sequence>MSLQDSEDNKDHLKYLKNNLTNWTSGNEQIDDFIQEMQSKIENRHDIVFEWIQYSQFVNIKEIKKNGFITLYSAIWKEGPLLKKFWSSKKYTRNSNKKVTLNCLYNSQYLIEFLVNKTKDYLINRTNKHKDQIKLYGISQNPHTKNYILVQNKYFINLISWMSVYSAVWKDGPLTYNWKKSDYTRDSNENVALKCLHNSQDPIESLMNEAKKYLKNPSSCKIEIYGISQNLETNDYILVQNDFTNHINWTSVYSAIWKDGPLYEKYDYYKRYSNKNVALKFLHNSQNPIEFLINEAKKYLSNSSSKIQIYGMSQDLYTNDYILVFNWTSVYSAIWKDSQITYDWKNSDYTRGSNKNVALKCLHNLQHDPIKSIINEAKKYLTSSSSKIQIYGISQSMDTYDYILVQNDFTNHINWTSVYSAIWKYGPLYKEDKRGKYHIRDSNKKIALKSLNNSQDSFGTLIDEVNKHLLKISKVFNHKIFEIYGISQNPDTKCQNGIYKRDSNKKVALKCLDDSQNRINELLNEIKAYSTKALNYNSSILKVYGISQDTNTKNYIIVLHYAEGGNFNNWLNMNENFEYFDWENKLLTLYCTANGLKEIHEKHKFHHDFHTGNILFDNISRENNNKIYISDMGLCGRVDDMKQNNIYGVMPYVAPEVLRATGRQPFNDCAHDHNLALDICNGVRPEINEQEATKSYIDLMKKCWDSNPENRPTITEFKELFWTVTVRKTEIEEAENYRKSHISTLKEYRQKGSHPQTVYTSRLLNPFTKDLDSKCLDSEIVLKIPEVLSSKLLTLYYIANGLEGIHEEQIVHRDFHMGNILSYSPSVGKKVNKTYVLCVAPEVLRVKPFTQSADIYSFGMIMYFVATGRQPFDDRAHYHRLDICNENRHEINEQETPKNYINLMKESWNLNPKNRPIITESIELICTVIARKSEIEEAVKYRNLQLTFSCQREIDKLLFIIRLHTSQLLNPFTKDLDSKCLDCAIID</sequence>
<dbReference type="InterPro" id="IPR000719">
    <property type="entry name" value="Prot_kinase_dom"/>
</dbReference>
<dbReference type="OrthoDB" id="2426488at2759"/>
<dbReference type="PANTHER" id="PTHR23257">
    <property type="entry name" value="SERINE-THREONINE PROTEIN KINASE"/>
    <property type="match status" value="1"/>
</dbReference>
<dbReference type="SMART" id="SM00220">
    <property type="entry name" value="S_TKc"/>
    <property type="match status" value="1"/>
</dbReference>
<reference evidence="2" key="1">
    <citation type="submission" date="2019-10" db="EMBL/GenBank/DDBJ databases">
        <title>Conservation and host-specific expression of non-tandemly repeated heterogenous ribosome RNA gene in arbuscular mycorrhizal fungi.</title>
        <authorList>
            <person name="Maeda T."/>
            <person name="Kobayashi Y."/>
            <person name="Nakagawa T."/>
            <person name="Ezawa T."/>
            <person name="Yamaguchi K."/>
            <person name="Bino T."/>
            <person name="Nishimoto Y."/>
            <person name="Shigenobu S."/>
            <person name="Kawaguchi M."/>
        </authorList>
    </citation>
    <scope>NUCLEOTIDE SEQUENCE</scope>
    <source>
        <strain evidence="2">HR1</strain>
    </source>
</reference>
<evidence type="ECO:0000313" key="2">
    <source>
        <dbReference type="EMBL" id="GES83196.1"/>
    </source>
</evidence>
<evidence type="ECO:0000259" key="1">
    <source>
        <dbReference type="PROSITE" id="PS50011"/>
    </source>
</evidence>
<proteinExistence type="predicted"/>
<dbReference type="InterPro" id="IPR011009">
    <property type="entry name" value="Kinase-like_dom_sf"/>
</dbReference>
<dbReference type="GO" id="GO:0005737">
    <property type="term" value="C:cytoplasm"/>
    <property type="evidence" value="ECO:0007669"/>
    <property type="project" value="TreeGrafter"/>
</dbReference>
<keyword evidence="2" id="KW-0808">Transferase</keyword>
<dbReference type="Proteomes" id="UP000615446">
    <property type="component" value="Unassembled WGS sequence"/>
</dbReference>
<evidence type="ECO:0000313" key="3">
    <source>
        <dbReference type="Proteomes" id="UP000615446"/>
    </source>
</evidence>
<dbReference type="InterPro" id="IPR050167">
    <property type="entry name" value="Ser_Thr_protein_kinase"/>
</dbReference>
<comment type="caution">
    <text evidence="2">The sequence shown here is derived from an EMBL/GenBank/DDBJ whole genome shotgun (WGS) entry which is preliminary data.</text>
</comment>
<dbReference type="GO" id="GO:0005524">
    <property type="term" value="F:ATP binding"/>
    <property type="evidence" value="ECO:0007669"/>
    <property type="project" value="InterPro"/>
</dbReference>
<dbReference type="GO" id="GO:0007165">
    <property type="term" value="P:signal transduction"/>
    <property type="evidence" value="ECO:0007669"/>
    <property type="project" value="TreeGrafter"/>
</dbReference>
<protein>
    <submittedName>
        <fullName evidence="2">Kinase-like domain-containing protein</fullName>
    </submittedName>
</protein>
<dbReference type="Pfam" id="PF00069">
    <property type="entry name" value="Pkinase"/>
    <property type="match status" value="2"/>
</dbReference>
<feature type="domain" description="Protein kinase" evidence="1">
    <location>
        <begin position="470"/>
        <end position="929"/>
    </location>
</feature>
<keyword evidence="2" id="KW-0418">Kinase</keyword>
<dbReference type="GO" id="GO:0004672">
    <property type="term" value="F:protein kinase activity"/>
    <property type="evidence" value="ECO:0007669"/>
    <property type="project" value="InterPro"/>
</dbReference>
<accession>A0A8H3QKX6</accession>
<dbReference type="Gene3D" id="1.10.510.10">
    <property type="entry name" value="Transferase(Phosphotransferase) domain 1"/>
    <property type="match status" value="2"/>
</dbReference>
<name>A0A8H3QKX6_9GLOM</name>
<dbReference type="SUPFAM" id="SSF56112">
    <property type="entry name" value="Protein kinase-like (PK-like)"/>
    <property type="match status" value="2"/>
</dbReference>
<dbReference type="EMBL" id="BLAL01000068">
    <property type="protein sequence ID" value="GES83196.1"/>
    <property type="molecule type" value="Genomic_DNA"/>
</dbReference>
<dbReference type="AlphaFoldDB" id="A0A8H3QKX6"/>
<dbReference type="PROSITE" id="PS50011">
    <property type="entry name" value="PROTEIN_KINASE_DOM"/>
    <property type="match status" value="1"/>
</dbReference>